<dbReference type="AlphaFoldDB" id="A0A8J5UWZ5"/>
<feature type="domain" description="Helicase ATP-binding" evidence="9">
    <location>
        <begin position="20"/>
        <end position="203"/>
    </location>
</feature>
<evidence type="ECO:0000256" key="2">
    <source>
        <dbReference type="ARBA" id="ARBA00022741"/>
    </source>
</evidence>
<keyword evidence="12" id="KW-1185">Reference proteome</keyword>
<organism evidence="11 12">
    <name type="scientific">Cotesia typhae</name>
    <dbReference type="NCBI Taxonomy" id="2053667"/>
    <lineage>
        <taxon>Eukaryota</taxon>
        <taxon>Metazoa</taxon>
        <taxon>Ecdysozoa</taxon>
        <taxon>Arthropoda</taxon>
        <taxon>Hexapoda</taxon>
        <taxon>Insecta</taxon>
        <taxon>Pterygota</taxon>
        <taxon>Neoptera</taxon>
        <taxon>Endopterygota</taxon>
        <taxon>Hymenoptera</taxon>
        <taxon>Apocrita</taxon>
        <taxon>Ichneumonoidea</taxon>
        <taxon>Braconidae</taxon>
        <taxon>Microgastrinae</taxon>
        <taxon>Cotesia</taxon>
    </lineage>
</organism>
<evidence type="ECO:0000256" key="7">
    <source>
        <dbReference type="ARBA" id="ARBA00047984"/>
    </source>
</evidence>
<dbReference type="SMART" id="SM00490">
    <property type="entry name" value="HELICc"/>
    <property type="match status" value="1"/>
</dbReference>
<dbReference type="GO" id="GO:0031047">
    <property type="term" value="P:regulatory ncRNA-mediated gene silencing"/>
    <property type="evidence" value="ECO:0007669"/>
    <property type="project" value="UniProtKB-ARBA"/>
</dbReference>
<dbReference type="EMBL" id="JAAOIC020000064">
    <property type="protein sequence ID" value="KAG8035056.1"/>
    <property type="molecule type" value="Genomic_DNA"/>
</dbReference>
<dbReference type="PROSITE" id="PS51194">
    <property type="entry name" value="HELICASE_CTER"/>
    <property type="match status" value="1"/>
</dbReference>
<dbReference type="PROSITE" id="PS51192">
    <property type="entry name" value="HELICASE_ATP_BIND_1"/>
    <property type="match status" value="1"/>
</dbReference>
<dbReference type="GO" id="GO:0016787">
    <property type="term" value="F:hydrolase activity"/>
    <property type="evidence" value="ECO:0007669"/>
    <property type="project" value="UniProtKB-KW"/>
</dbReference>
<reference evidence="11" key="1">
    <citation type="submission" date="2020-03" db="EMBL/GenBank/DDBJ databases">
        <authorList>
            <person name="Chebbi M.A."/>
            <person name="Drezen J.M."/>
        </authorList>
    </citation>
    <scope>NUCLEOTIDE SEQUENCE</scope>
    <source>
        <tissue evidence="11">Whole body</tissue>
    </source>
</reference>
<dbReference type="InterPro" id="IPR014001">
    <property type="entry name" value="Helicase_ATP-bd"/>
</dbReference>
<reference evidence="11" key="2">
    <citation type="submission" date="2021-04" db="EMBL/GenBank/DDBJ databases">
        <title>Genome-wide patterns of bracovirus chromosomal integration into multiple host tissues during parasitism.</title>
        <authorList>
            <person name="Chebbi M.A.C."/>
        </authorList>
    </citation>
    <scope>NUCLEOTIDE SEQUENCE</scope>
    <source>
        <tissue evidence="11">Whole body</tissue>
    </source>
</reference>
<keyword evidence="6" id="KW-0694">RNA-binding</keyword>
<sequence>MINIKKSNYTKPTPVQKHAIPIILQGRDLMACAQTGSGKTAAYLIPIVHRLLEDNDELKLIERGCEPQVIVMAPTRELVLQISWEAEKFAKDTILRTVACYGGVKPMHQADQVRRGAHIIVATPGRLNDFVKGGRISFNSIKFMVLDEADRMLDSGFRSSMEEILEHEQMPPKESRVTLMFSATFSSDVQELARKFLNNYLFLTVGIVGGANSDVEQIFYEVSKKDKRNKLKELLERDGGQSLKVKTIIFVETKKTADFIAAYMSDNLFPATSIHGDREQRERETALADFRSGKMPILVATSVAARGLDIKNVAHVINYDLPKCIDDYVHRIGRTGRVGNRGKATSFYTPENDDKMVADLIKVLTQAGQEIPEFFDAGGGFNAGESSSFGGYDIRDNYNQPADTETNEGW</sequence>
<dbReference type="CDD" id="cd18787">
    <property type="entry name" value="SF2_C_DEAD"/>
    <property type="match status" value="1"/>
</dbReference>
<dbReference type="PROSITE" id="PS00039">
    <property type="entry name" value="DEAD_ATP_HELICASE"/>
    <property type="match status" value="1"/>
</dbReference>
<dbReference type="GO" id="GO:0003724">
    <property type="term" value="F:RNA helicase activity"/>
    <property type="evidence" value="ECO:0007669"/>
    <property type="project" value="UniProtKB-EC"/>
</dbReference>
<dbReference type="InterPro" id="IPR001650">
    <property type="entry name" value="Helicase_C-like"/>
</dbReference>
<dbReference type="InterPro" id="IPR044763">
    <property type="entry name" value="Ded1/Dbp1_DEADc"/>
</dbReference>
<keyword evidence="2 8" id="KW-0547">Nucleotide-binding</keyword>
<dbReference type="Pfam" id="PF00271">
    <property type="entry name" value="Helicase_C"/>
    <property type="match status" value="1"/>
</dbReference>
<evidence type="ECO:0000256" key="6">
    <source>
        <dbReference type="ARBA" id="ARBA00022884"/>
    </source>
</evidence>
<evidence type="ECO:0000313" key="11">
    <source>
        <dbReference type="EMBL" id="KAG8035056.1"/>
    </source>
</evidence>
<dbReference type="GO" id="GO:0003723">
    <property type="term" value="F:RNA binding"/>
    <property type="evidence" value="ECO:0007669"/>
    <property type="project" value="UniProtKB-KW"/>
</dbReference>
<evidence type="ECO:0000256" key="5">
    <source>
        <dbReference type="ARBA" id="ARBA00022840"/>
    </source>
</evidence>
<evidence type="ECO:0000259" key="10">
    <source>
        <dbReference type="PROSITE" id="PS51194"/>
    </source>
</evidence>
<keyword evidence="5 8" id="KW-0067">ATP-binding</keyword>
<evidence type="ECO:0000256" key="1">
    <source>
        <dbReference type="ARBA" id="ARBA00012552"/>
    </source>
</evidence>
<dbReference type="GO" id="GO:0005524">
    <property type="term" value="F:ATP binding"/>
    <property type="evidence" value="ECO:0007669"/>
    <property type="project" value="UniProtKB-KW"/>
</dbReference>
<evidence type="ECO:0000256" key="8">
    <source>
        <dbReference type="RuleBase" id="RU000492"/>
    </source>
</evidence>
<keyword evidence="3 8" id="KW-0378">Hydrolase</keyword>
<protein>
    <recommendedName>
        <fullName evidence="1">RNA helicase</fullName>
        <ecNumber evidence="1">3.6.4.13</ecNumber>
    </recommendedName>
</protein>
<gene>
    <name evidence="11" type="ORF">G9C98_001546</name>
</gene>
<evidence type="ECO:0000256" key="4">
    <source>
        <dbReference type="ARBA" id="ARBA00022806"/>
    </source>
</evidence>
<dbReference type="SMART" id="SM00487">
    <property type="entry name" value="DEXDc"/>
    <property type="match status" value="1"/>
</dbReference>
<dbReference type="FunFam" id="3.40.50.300:FF:000008">
    <property type="entry name" value="ATP-dependent RNA helicase RhlB"/>
    <property type="match status" value="1"/>
</dbReference>
<dbReference type="InterPro" id="IPR011545">
    <property type="entry name" value="DEAD/DEAH_box_helicase_dom"/>
</dbReference>
<evidence type="ECO:0000259" key="9">
    <source>
        <dbReference type="PROSITE" id="PS51192"/>
    </source>
</evidence>
<dbReference type="CDD" id="cd17967">
    <property type="entry name" value="DEADc_DDX3_DDX4"/>
    <property type="match status" value="1"/>
</dbReference>
<keyword evidence="4 8" id="KW-0347">Helicase</keyword>
<accession>A0A8J5UWZ5</accession>
<proteinExistence type="inferred from homology"/>
<dbReference type="OrthoDB" id="196131at2759"/>
<name>A0A8J5UWZ5_9HYME</name>
<dbReference type="Pfam" id="PF00270">
    <property type="entry name" value="DEAD"/>
    <property type="match status" value="1"/>
</dbReference>
<comment type="caution">
    <text evidence="11">The sequence shown here is derived from an EMBL/GenBank/DDBJ whole genome shotgun (WGS) entry which is preliminary data.</text>
</comment>
<feature type="domain" description="Helicase C-terminal" evidence="10">
    <location>
        <begin position="214"/>
        <end position="379"/>
    </location>
</feature>
<comment type="similarity">
    <text evidence="8">Belongs to the DEAD box helicase family.</text>
</comment>
<dbReference type="EC" id="3.6.4.13" evidence="1"/>
<dbReference type="PANTHER" id="PTHR47958">
    <property type="entry name" value="ATP-DEPENDENT RNA HELICASE DBP3"/>
    <property type="match status" value="1"/>
</dbReference>
<evidence type="ECO:0000256" key="3">
    <source>
        <dbReference type="ARBA" id="ARBA00022801"/>
    </source>
</evidence>
<dbReference type="InterPro" id="IPR000629">
    <property type="entry name" value="RNA-helicase_DEAD-box_CS"/>
</dbReference>
<dbReference type="Proteomes" id="UP000729913">
    <property type="component" value="Unassembled WGS sequence"/>
</dbReference>
<evidence type="ECO:0000313" key="12">
    <source>
        <dbReference type="Proteomes" id="UP000729913"/>
    </source>
</evidence>
<comment type="catalytic activity">
    <reaction evidence="7">
        <text>ATP + H2O = ADP + phosphate + H(+)</text>
        <dbReference type="Rhea" id="RHEA:13065"/>
        <dbReference type="ChEBI" id="CHEBI:15377"/>
        <dbReference type="ChEBI" id="CHEBI:15378"/>
        <dbReference type="ChEBI" id="CHEBI:30616"/>
        <dbReference type="ChEBI" id="CHEBI:43474"/>
        <dbReference type="ChEBI" id="CHEBI:456216"/>
        <dbReference type="EC" id="3.6.4.13"/>
    </reaction>
</comment>